<reference evidence="1 2" key="1">
    <citation type="submission" date="2023-03" db="EMBL/GenBank/DDBJ databases">
        <title>WGS of Gossypium arboreum.</title>
        <authorList>
            <person name="Yu D."/>
        </authorList>
    </citation>
    <scope>NUCLEOTIDE SEQUENCE [LARGE SCALE GENOMIC DNA]</scope>
    <source>
        <tissue evidence="1">Leaf</tissue>
    </source>
</reference>
<proteinExistence type="predicted"/>
<name>A0ABR0PJA9_GOSAR</name>
<accession>A0ABR0PJA9</accession>
<organism evidence="1 2">
    <name type="scientific">Gossypium arboreum</name>
    <name type="common">Tree cotton</name>
    <name type="synonym">Gossypium nanking</name>
    <dbReference type="NCBI Taxonomy" id="29729"/>
    <lineage>
        <taxon>Eukaryota</taxon>
        <taxon>Viridiplantae</taxon>
        <taxon>Streptophyta</taxon>
        <taxon>Embryophyta</taxon>
        <taxon>Tracheophyta</taxon>
        <taxon>Spermatophyta</taxon>
        <taxon>Magnoliopsida</taxon>
        <taxon>eudicotyledons</taxon>
        <taxon>Gunneridae</taxon>
        <taxon>Pentapetalae</taxon>
        <taxon>rosids</taxon>
        <taxon>malvids</taxon>
        <taxon>Malvales</taxon>
        <taxon>Malvaceae</taxon>
        <taxon>Malvoideae</taxon>
        <taxon>Gossypium</taxon>
    </lineage>
</organism>
<dbReference type="EMBL" id="JARKNE010000006">
    <property type="protein sequence ID" value="KAK5824521.1"/>
    <property type="molecule type" value="Genomic_DNA"/>
</dbReference>
<sequence>MRNEFVFNNGHVGIRNIVTESLAWARNIANNISAMQMEETDTRLDHIKNSYGSIKDMHGRVATDGVLHDDEGRWILGFSRSIGYCSILQDDGLNTTWDLGYRRM</sequence>
<evidence type="ECO:0000313" key="1">
    <source>
        <dbReference type="EMBL" id="KAK5824521.1"/>
    </source>
</evidence>
<dbReference type="Proteomes" id="UP001358586">
    <property type="component" value="Chromosome 6"/>
</dbReference>
<protein>
    <submittedName>
        <fullName evidence="1">Uncharacterized protein</fullName>
    </submittedName>
</protein>
<comment type="caution">
    <text evidence="1">The sequence shown here is derived from an EMBL/GenBank/DDBJ whole genome shotgun (WGS) entry which is preliminary data.</text>
</comment>
<keyword evidence="2" id="KW-1185">Reference proteome</keyword>
<evidence type="ECO:0000313" key="2">
    <source>
        <dbReference type="Proteomes" id="UP001358586"/>
    </source>
</evidence>
<gene>
    <name evidence="1" type="ORF">PVK06_019296</name>
</gene>